<comment type="caution">
    <text evidence="2">The sequence shown here is derived from an EMBL/GenBank/DDBJ whole genome shotgun (WGS) entry which is preliminary data.</text>
</comment>
<name>A0A371EMU6_MUCPR</name>
<evidence type="ECO:0000313" key="3">
    <source>
        <dbReference type="Proteomes" id="UP000257109"/>
    </source>
</evidence>
<proteinExistence type="predicted"/>
<sequence>WEANLREKLESLWGVEGHFDLLPPQVTWSLPFSEHIDNIPIPSQFRELVIDLFDGSQDSFLKAIPEYVKGVAMRWFLGLLPHFVTSFADLTATFESQFVANKTKRLKVAYLFAIKQSKTKTLKWYLVRFNVAMVQVDDPDQKFFIKALQKGLRQHVSPFLTDQYDRDQSLGGEACGGRGRQLGPF</sequence>
<evidence type="ECO:0000313" key="2">
    <source>
        <dbReference type="EMBL" id="RDX67380.1"/>
    </source>
</evidence>
<dbReference type="InterPro" id="IPR005162">
    <property type="entry name" value="Retrotrans_gag_dom"/>
</dbReference>
<accession>A0A371EMU6</accession>
<reference evidence="2" key="1">
    <citation type="submission" date="2018-05" db="EMBL/GenBank/DDBJ databases">
        <title>Draft genome of Mucuna pruriens seed.</title>
        <authorList>
            <person name="Nnadi N.E."/>
            <person name="Vos R."/>
            <person name="Hasami M.H."/>
            <person name="Devisetty U.K."/>
            <person name="Aguiy J.C."/>
        </authorList>
    </citation>
    <scope>NUCLEOTIDE SEQUENCE [LARGE SCALE GENOMIC DNA]</scope>
    <source>
        <strain evidence="2">JCA_2017</strain>
    </source>
</reference>
<evidence type="ECO:0000259" key="1">
    <source>
        <dbReference type="Pfam" id="PF03732"/>
    </source>
</evidence>
<dbReference type="Proteomes" id="UP000257109">
    <property type="component" value="Unassembled WGS sequence"/>
</dbReference>
<dbReference type="PANTHER" id="PTHR33223">
    <property type="entry name" value="CCHC-TYPE DOMAIN-CONTAINING PROTEIN"/>
    <property type="match status" value="1"/>
</dbReference>
<protein>
    <recommendedName>
        <fullName evidence="1">Retrotransposon gag domain-containing protein</fullName>
    </recommendedName>
</protein>
<feature type="domain" description="Retrotransposon gag" evidence="1">
    <location>
        <begin position="64"/>
        <end position="154"/>
    </location>
</feature>
<organism evidence="2 3">
    <name type="scientific">Mucuna pruriens</name>
    <name type="common">Velvet bean</name>
    <name type="synonym">Dolichos pruriens</name>
    <dbReference type="NCBI Taxonomy" id="157652"/>
    <lineage>
        <taxon>Eukaryota</taxon>
        <taxon>Viridiplantae</taxon>
        <taxon>Streptophyta</taxon>
        <taxon>Embryophyta</taxon>
        <taxon>Tracheophyta</taxon>
        <taxon>Spermatophyta</taxon>
        <taxon>Magnoliopsida</taxon>
        <taxon>eudicotyledons</taxon>
        <taxon>Gunneridae</taxon>
        <taxon>Pentapetalae</taxon>
        <taxon>rosids</taxon>
        <taxon>fabids</taxon>
        <taxon>Fabales</taxon>
        <taxon>Fabaceae</taxon>
        <taxon>Papilionoideae</taxon>
        <taxon>50 kb inversion clade</taxon>
        <taxon>NPAAA clade</taxon>
        <taxon>indigoferoid/millettioid clade</taxon>
        <taxon>Phaseoleae</taxon>
        <taxon>Mucuna</taxon>
    </lineage>
</organism>
<dbReference type="Pfam" id="PF03732">
    <property type="entry name" value="Retrotrans_gag"/>
    <property type="match status" value="1"/>
</dbReference>
<gene>
    <name evidence="2" type="ORF">CR513_53755</name>
</gene>
<dbReference type="EMBL" id="QJKJ01013021">
    <property type="protein sequence ID" value="RDX67380.1"/>
    <property type="molecule type" value="Genomic_DNA"/>
</dbReference>
<dbReference type="AlphaFoldDB" id="A0A371EMU6"/>
<dbReference type="PANTHER" id="PTHR33223:SF10">
    <property type="entry name" value="AMINOTRANSFERASE-LIKE PLANT MOBILE DOMAIN-CONTAINING PROTEIN"/>
    <property type="match status" value="1"/>
</dbReference>
<keyword evidence="3" id="KW-1185">Reference proteome</keyword>
<feature type="non-terminal residue" evidence="2">
    <location>
        <position position="1"/>
    </location>
</feature>
<dbReference type="OrthoDB" id="1737504at2759"/>